<reference evidence="2" key="2">
    <citation type="submission" date="2013-11" db="EMBL/GenBank/DDBJ databases">
        <title>The Genome Sequence of Phytophthora parasitica IAC_01/95.</title>
        <authorList>
            <consortium name="The Broad Institute Genomics Platform"/>
            <person name="Russ C."/>
            <person name="Tyler B."/>
            <person name="Panabieres F."/>
            <person name="Shan W."/>
            <person name="Tripathy S."/>
            <person name="Grunwald N."/>
            <person name="Machado M."/>
            <person name="Johnson C.S."/>
            <person name="Arredondo F."/>
            <person name="Hong C."/>
            <person name="Coffey M."/>
            <person name="Young S.K."/>
            <person name="Zeng Q."/>
            <person name="Gargeya S."/>
            <person name="Fitzgerald M."/>
            <person name="Abouelleil A."/>
            <person name="Alvarado L."/>
            <person name="Chapman S.B."/>
            <person name="Gainer-Dewar J."/>
            <person name="Goldberg J."/>
            <person name="Griggs A."/>
            <person name="Gujja S."/>
            <person name="Hansen M."/>
            <person name="Howarth C."/>
            <person name="Imamovic A."/>
            <person name="Ireland A."/>
            <person name="Larimer J."/>
            <person name="McCowan C."/>
            <person name="Murphy C."/>
            <person name="Pearson M."/>
            <person name="Poon T.W."/>
            <person name="Priest M."/>
            <person name="Roberts A."/>
            <person name="Saif S."/>
            <person name="Shea T."/>
            <person name="Sykes S."/>
            <person name="Wortman J."/>
            <person name="Nusbaum C."/>
            <person name="Birren B."/>
        </authorList>
    </citation>
    <scope>NUCLEOTIDE SEQUENCE [LARGE SCALE GENOMIC DNA]</scope>
    <source>
        <strain evidence="2">IAC_01/95</strain>
    </source>
</reference>
<dbReference type="Proteomes" id="UP000054532">
    <property type="component" value="Unassembled WGS sequence"/>
</dbReference>
<sequence length="31" mass="3329">MAAPTVVCTEGGPALQRLCVDLSFWLEVHGQ</sequence>
<protein>
    <submittedName>
        <fullName evidence="2">Uncharacterized protein</fullName>
    </submittedName>
</protein>
<accession>W2M2T7</accession>
<dbReference type="EMBL" id="KI683742">
    <property type="protein sequence ID" value="ETL77367.1"/>
    <property type="molecule type" value="Genomic_DNA"/>
</dbReference>
<dbReference type="EMBL" id="KI696925">
    <property type="protein sequence ID" value="ETM30635.1"/>
    <property type="molecule type" value="Genomic_DNA"/>
</dbReference>
<organism evidence="2">
    <name type="scientific">Phytophthora nicotianae</name>
    <name type="common">Potato buckeye rot agent</name>
    <name type="synonym">Phytophthora parasitica</name>
    <dbReference type="NCBI Taxonomy" id="4792"/>
    <lineage>
        <taxon>Eukaryota</taxon>
        <taxon>Sar</taxon>
        <taxon>Stramenopiles</taxon>
        <taxon>Oomycota</taxon>
        <taxon>Peronosporomycetes</taxon>
        <taxon>Peronosporales</taxon>
        <taxon>Peronosporaceae</taxon>
        <taxon>Phytophthora</taxon>
    </lineage>
</organism>
<evidence type="ECO:0000313" key="1">
    <source>
        <dbReference type="EMBL" id="ETL77367.1"/>
    </source>
</evidence>
<reference evidence="1" key="1">
    <citation type="submission" date="2013-11" db="EMBL/GenBank/DDBJ databases">
        <title>The Genome Sequence of Phytophthora parasitica CHvinca01.</title>
        <authorList>
            <consortium name="The Broad Institute Genomics Platform"/>
            <person name="Russ C."/>
            <person name="Tyler B."/>
            <person name="Panabieres F."/>
            <person name="Shan W."/>
            <person name="Tripathy S."/>
            <person name="Grunwald N."/>
            <person name="Machado M."/>
            <person name="Johnson C.S."/>
            <person name="Arredondo F."/>
            <person name="Hong C."/>
            <person name="Coffey M."/>
            <person name="Young S.K."/>
            <person name="Zeng Q."/>
            <person name="Gargeya S."/>
            <person name="Fitzgerald M."/>
            <person name="Abouelleil A."/>
            <person name="Alvarado L."/>
            <person name="Chapman S.B."/>
            <person name="Gainer-Dewar J."/>
            <person name="Goldberg J."/>
            <person name="Griggs A."/>
            <person name="Gujja S."/>
            <person name="Hansen M."/>
            <person name="Howarth C."/>
            <person name="Imamovic A."/>
            <person name="Ireland A."/>
            <person name="Larimer J."/>
            <person name="McCowan C."/>
            <person name="Murphy C."/>
            <person name="Pearson M."/>
            <person name="Poon T.W."/>
            <person name="Priest M."/>
            <person name="Roberts A."/>
            <person name="Saif S."/>
            <person name="Shea T."/>
            <person name="Sykes S."/>
            <person name="Wortman J."/>
            <person name="Nusbaum C."/>
            <person name="Birren B."/>
        </authorList>
    </citation>
    <scope>NUCLEOTIDE SEQUENCE [LARGE SCALE GENOMIC DNA]</scope>
    <source>
        <strain evidence="1">CHvinca01</strain>
    </source>
</reference>
<evidence type="ECO:0000313" key="2">
    <source>
        <dbReference type="EMBL" id="ETM30635.1"/>
    </source>
</evidence>
<gene>
    <name evidence="2" type="ORF">L914_21688</name>
    <name evidence="1" type="ORF">L917_21691</name>
</gene>
<proteinExistence type="predicted"/>
<dbReference type="AlphaFoldDB" id="W2M2T7"/>
<dbReference type="Proteomes" id="UP000054423">
    <property type="component" value="Unassembled WGS sequence"/>
</dbReference>
<name>W2M2T7_PHYNI</name>